<evidence type="ECO:0000313" key="2">
    <source>
        <dbReference type="EMBL" id="KAF6781716.1"/>
    </source>
</evidence>
<dbReference type="Proteomes" id="UP000639643">
    <property type="component" value="Unassembled WGS sequence"/>
</dbReference>
<keyword evidence="3" id="KW-1185">Reference proteome</keyword>
<proteinExistence type="predicted"/>
<dbReference type="EMBL" id="WIGM01002308">
    <property type="protein sequence ID" value="KAF6781716.1"/>
    <property type="molecule type" value="Genomic_DNA"/>
</dbReference>
<sequence>MNPGTPRQVPVIGQSKSRGRAVPPTSQGDMLRCETALAGPVTAGRGSFRALGWRSVGNCGTGGAVSVTRGRV</sequence>
<comment type="caution">
    <text evidence="2">The sequence shown here is derived from an EMBL/GenBank/DDBJ whole genome shotgun (WGS) entry which is preliminary data.</text>
</comment>
<feature type="region of interest" description="Disordered" evidence="1">
    <location>
        <begin position="1"/>
        <end position="27"/>
    </location>
</feature>
<reference evidence="2" key="1">
    <citation type="journal article" date="2020" name="Phytopathology">
        <title>Genome Sequence Resources of Colletotrichum truncatum, C. plurivorum, C. musicola, and C. sojae: Four Species Pathogenic to Soybean (Glycine max).</title>
        <authorList>
            <person name="Rogerio F."/>
            <person name="Boufleur T.R."/>
            <person name="Ciampi-Guillardi M."/>
            <person name="Sukno S.A."/>
            <person name="Thon M.R."/>
            <person name="Massola Junior N.S."/>
            <person name="Baroncelli R."/>
        </authorList>
    </citation>
    <scope>NUCLEOTIDE SEQUENCE</scope>
    <source>
        <strain evidence="2">LFN0074</strain>
    </source>
</reference>
<evidence type="ECO:0000313" key="3">
    <source>
        <dbReference type="Proteomes" id="UP000639643"/>
    </source>
</evidence>
<protein>
    <submittedName>
        <fullName evidence="2">Uncharacterized protein</fullName>
    </submittedName>
</protein>
<name>A0A8H6ILW5_9PEZI</name>
<organism evidence="2 3">
    <name type="scientific">Colletotrichum musicola</name>
    <dbReference type="NCBI Taxonomy" id="2175873"/>
    <lineage>
        <taxon>Eukaryota</taxon>
        <taxon>Fungi</taxon>
        <taxon>Dikarya</taxon>
        <taxon>Ascomycota</taxon>
        <taxon>Pezizomycotina</taxon>
        <taxon>Sordariomycetes</taxon>
        <taxon>Hypocreomycetidae</taxon>
        <taxon>Glomerellales</taxon>
        <taxon>Glomerellaceae</taxon>
        <taxon>Colletotrichum</taxon>
        <taxon>Colletotrichum orchidearum species complex</taxon>
    </lineage>
</organism>
<accession>A0A8H6ILW5</accession>
<evidence type="ECO:0000256" key="1">
    <source>
        <dbReference type="SAM" id="MobiDB-lite"/>
    </source>
</evidence>
<gene>
    <name evidence="2" type="ORF">CMUS01_16757</name>
</gene>
<dbReference type="AlphaFoldDB" id="A0A8H6ILW5"/>